<accession>C6WBM1</accession>
<dbReference type="STRING" id="446462.Amir_1640"/>
<keyword evidence="1" id="KW-0812">Transmembrane</keyword>
<evidence type="ECO:0000313" key="3">
    <source>
        <dbReference type="Proteomes" id="UP000002213"/>
    </source>
</evidence>
<dbReference type="Proteomes" id="UP000002213">
    <property type="component" value="Chromosome"/>
</dbReference>
<keyword evidence="3" id="KW-1185">Reference proteome</keyword>
<organism evidence="2 3">
    <name type="scientific">Actinosynnema mirum (strain ATCC 29888 / DSM 43827 / JCM 3225 / NBRC 14064 / NCIMB 13271 / NRRL B-12336 / IMRU 3971 / 101)</name>
    <dbReference type="NCBI Taxonomy" id="446462"/>
    <lineage>
        <taxon>Bacteria</taxon>
        <taxon>Bacillati</taxon>
        <taxon>Actinomycetota</taxon>
        <taxon>Actinomycetes</taxon>
        <taxon>Pseudonocardiales</taxon>
        <taxon>Pseudonocardiaceae</taxon>
        <taxon>Actinosynnema</taxon>
    </lineage>
</organism>
<dbReference type="EMBL" id="CP001630">
    <property type="protein sequence ID" value="ACU35589.1"/>
    <property type="molecule type" value="Genomic_DNA"/>
</dbReference>
<sequence length="59" mass="5889">MRLSYLKALVAGAVAGLTAIGTGLTDNVLTPAEWVAAAVAALGALGVVWAVPNKQKLEG</sequence>
<evidence type="ECO:0008006" key="4">
    <source>
        <dbReference type="Google" id="ProtNLM"/>
    </source>
</evidence>
<keyword evidence="1" id="KW-0472">Membrane</keyword>
<name>C6WBM1_ACTMD</name>
<feature type="transmembrane region" description="Helical" evidence="1">
    <location>
        <begin position="35"/>
        <end position="52"/>
    </location>
</feature>
<proteinExistence type="predicted"/>
<gene>
    <name evidence="2" type="ordered locus">Amir_1640</name>
</gene>
<dbReference type="RefSeq" id="WP_015800478.1">
    <property type="nucleotide sequence ID" value="NC_013093.1"/>
</dbReference>
<keyword evidence="1" id="KW-1133">Transmembrane helix</keyword>
<evidence type="ECO:0000256" key="1">
    <source>
        <dbReference type="SAM" id="Phobius"/>
    </source>
</evidence>
<protein>
    <recommendedName>
        <fullName evidence="4">Holin</fullName>
    </recommendedName>
</protein>
<reference evidence="2 3" key="1">
    <citation type="journal article" date="2009" name="Stand. Genomic Sci.">
        <title>Complete genome sequence of Actinosynnema mirum type strain (101).</title>
        <authorList>
            <person name="Land M."/>
            <person name="Lapidus A."/>
            <person name="Mayilraj S."/>
            <person name="Chen F."/>
            <person name="Copeland A."/>
            <person name="Del Rio T.G."/>
            <person name="Nolan M."/>
            <person name="Lucas S."/>
            <person name="Tice H."/>
            <person name="Cheng J.F."/>
            <person name="Chertkov O."/>
            <person name="Bruce D."/>
            <person name="Goodwin L."/>
            <person name="Pitluck S."/>
            <person name="Rohde M."/>
            <person name="Goker M."/>
            <person name="Pati A."/>
            <person name="Ivanova N."/>
            <person name="Mavromatis K."/>
            <person name="Chen A."/>
            <person name="Palaniappan K."/>
            <person name="Hauser L."/>
            <person name="Chang Y.J."/>
            <person name="Jeffries C.C."/>
            <person name="Brettin T."/>
            <person name="Detter J.C."/>
            <person name="Han C."/>
            <person name="Chain P."/>
            <person name="Tindall B.J."/>
            <person name="Bristow J."/>
            <person name="Eisen J.A."/>
            <person name="Markowitz V."/>
            <person name="Hugenholtz P."/>
            <person name="Kyrpides N.C."/>
            <person name="Klenk H.P."/>
        </authorList>
    </citation>
    <scope>NUCLEOTIDE SEQUENCE [LARGE SCALE GENOMIC DNA]</scope>
    <source>
        <strain evidence="3">ATCC 29888 / DSM 43827 / JCM 3225 / NBRC 14064 / NCIMB 13271 / NRRL B-12336 / IMRU 3971 / 101</strain>
    </source>
</reference>
<dbReference type="HOGENOM" id="CLU_207979_0_0_11"/>
<dbReference type="AlphaFoldDB" id="C6WBM1"/>
<dbReference type="KEGG" id="ami:Amir_1640"/>
<evidence type="ECO:0000313" key="2">
    <source>
        <dbReference type="EMBL" id="ACU35589.1"/>
    </source>
</evidence>